<accession>A0ABQ2JAU3</accession>
<dbReference type="EMBL" id="BMND01000008">
    <property type="protein sequence ID" value="GGN43148.1"/>
    <property type="molecule type" value="Genomic_DNA"/>
</dbReference>
<sequence>MAVQGRGEGVAEVGLQAVVVEVHTEVAGQAPVGFEFDGVLEPAGLLGVLSAVDAGLLGGGLGGEARAMLGIGLFPGSLRYAAMGAASWTRKRRRTRRGV</sequence>
<evidence type="ECO:0000313" key="1">
    <source>
        <dbReference type="EMBL" id="GGN43148.1"/>
    </source>
</evidence>
<reference evidence="2" key="1">
    <citation type="journal article" date="2019" name="Int. J. Syst. Evol. Microbiol.">
        <title>The Global Catalogue of Microorganisms (GCM) 10K type strain sequencing project: providing services to taxonomists for standard genome sequencing and annotation.</title>
        <authorList>
            <consortium name="The Broad Institute Genomics Platform"/>
            <consortium name="The Broad Institute Genome Sequencing Center for Infectious Disease"/>
            <person name="Wu L."/>
            <person name="Ma J."/>
        </authorList>
    </citation>
    <scope>NUCLEOTIDE SEQUENCE [LARGE SCALE GENOMIC DNA]</scope>
    <source>
        <strain evidence="2">CGMCC 4.7323</strain>
    </source>
</reference>
<keyword evidence="2" id="KW-1185">Reference proteome</keyword>
<name>A0ABQ2JAU3_9ACTN</name>
<comment type="caution">
    <text evidence="1">The sequence shown here is derived from an EMBL/GenBank/DDBJ whole genome shotgun (WGS) entry which is preliminary data.</text>
</comment>
<gene>
    <name evidence="1" type="ORF">GCM10012285_24210</name>
</gene>
<evidence type="ECO:0000313" key="2">
    <source>
        <dbReference type="Proteomes" id="UP000600080"/>
    </source>
</evidence>
<dbReference type="Proteomes" id="UP000600080">
    <property type="component" value="Unassembled WGS sequence"/>
</dbReference>
<organism evidence="1 2">
    <name type="scientific">Streptomyces kronopolitis</name>
    <dbReference type="NCBI Taxonomy" id="1612435"/>
    <lineage>
        <taxon>Bacteria</taxon>
        <taxon>Bacillati</taxon>
        <taxon>Actinomycetota</taxon>
        <taxon>Actinomycetes</taxon>
        <taxon>Kitasatosporales</taxon>
        <taxon>Streptomycetaceae</taxon>
        <taxon>Streptomyces</taxon>
    </lineage>
</organism>
<protein>
    <submittedName>
        <fullName evidence="1">Uncharacterized protein</fullName>
    </submittedName>
</protein>
<proteinExistence type="predicted"/>